<name>A0A8K0REQ7_9PLEO</name>
<keyword evidence="3" id="KW-0645">Protease</keyword>
<dbReference type="GO" id="GO:0004185">
    <property type="term" value="F:serine-type carboxypeptidase activity"/>
    <property type="evidence" value="ECO:0007669"/>
    <property type="project" value="InterPro"/>
</dbReference>
<keyword evidence="6" id="KW-0325">Glycoprotein</keyword>
<dbReference type="InterPro" id="IPR029058">
    <property type="entry name" value="AB_hydrolase_fold"/>
</dbReference>
<keyword evidence="4 7" id="KW-0732">Signal</keyword>
<comment type="caution">
    <text evidence="8">The sequence shown here is derived from an EMBL/GenBank/DDBJ whole genome shotgun (WGS) entry which is preliminary data.</text>
</comment>
<dbReference type="Gene3D" id="3.40.50.1820">
    <property type="entry name" value="alpha/beta hydrolase"/>
    <property type="match status" value="1"/>
</dbReference>
<dbReference type="SUPFAM" id="SSF53474">
    <property type="entry name" value="alpha/beta-Hydrolases"/>
    <property type="match status" value="1"/>
</dbReference>
<evidence type="ECO:0000256" key="3">
    <source>
        <dbReference type="ARBA" id="ARBA00022670"/>
    </source>
</evidence>
<sequence length="612" mass="66830">MLKQISLASWSLGLLASAASFPPKPENVTVVESTKFPGYSISYKETSICETTPGVKGYSGYVNLPPNPAEHRNYPSHMYFWFFEAREDSKNAPLSIWLQGGPGVPSSSAALNENGPCHVLEDSKTTKLSETSWNQKVNLMYIDQPLQVGYSYDALVNGTLDIVASPFAYRPANFNQTGVPETNLTFLTGTFASQNLANAPNTSMAAAPFIWHFMQTWMQETPFFTPKTNSFSIWGESYHGHYGPVFADYFESQNDLLANGTLSAPYVPIHIDTVGFINTCIDIDTQMIYYPEFARNNTYGIEAISQKDYDAAIAADPQCRNLTATCRALAAAKDPNGVGNQPDVNKACKGAFDFCFTNMHAAFDKSGLNKYDILSPAYPQAFPPKYAAGYLNDADTQRALGVPLNWTGQSIPVALGFDRSGDFILGRTLPKLGSLLDRGVKIALVYGDRDFQCNWLGGEAISLAIDAGIKKTFEGAGYADIEITGQEGGKGGFVRQAGGLSFSRVFHAAHAAPYYQPLTTQKIFERVMFNRDVATGAIDTSSKEYVSEGRKSAWTASEIPEGYGKAKCYLWDVLETCTPEEEEILYSGRAIVKDYILVGVEGGNGTNGTMGR</sequence>
<evidence type="ECO:0000313" key="9">
    <source>
        <dbReference type="Proteomes" id="UP000813461"/>
    </source>
</evidence>
<evidence type="ECO:0000313" key="8">
    <source>
        <dbReference type="EMBL" id="KAH7093548.1"/>
    </source>
</evidence>
<accession>A0A8K0REQ7</accession>
<dbReference type="Pfam" id="PF00450">
    <property type="entry name" value="Peptidase_S10"/>
    <property type="match status" value="1"/>
</dbReference>
<evidence type="ECO:0000256" key="2">
    <source>
        <dbReference type="ARBA" id="ARBA00022645"/>
    </source>
</evidence>
<feature type="chain" id="PRO_5035468452" evidence="7">
    <location>
        <begin position="21"/>
        <end position="612"/>
    </location>
</feature>
<dbReference type="InterPro" id="IPR001563">
    <property type="entry name" value="Peptidase_S10"/>
</dbReference>
<protein>
    <submittedName>
        <fullName evidence="8">Alpha/Beta hydrolase protein</fullName>
    </submittedName>
</protein>
<organism evidence="8 9">
    <name type="scientific">Paraphoma chrysanthemicola</name>
    <dbReference type="NCBI Taxonomy" id="798071"/>
    <lineage>
        <taxon>Eukaryota</taxon>
        <taxon>Fungi</taxon>
        <taxon>Dikarya</taxon>
        <taxon>Ascomycota</taxon>
        <taxon>Pezizomycotina</taxon>
        <taxon>Dothideomycetes</taxon>
        <taxon>Pleosporomycetidae</taxon>
        <taxon>Pleosporales</taxon>
        <taxon>Pleosporineae</taxon>
        <taxon>Phaeosphaeriaceae</taxon>
        <taxon>Paraphoma</taxon>
    </lineage>
</organism>
<reference evidence="8" key="1">
    <citation type="journal article" date="2021" name="Nat. Commun.">
        <title>Genetic determinants of endophytism in the Arabidopsis root mycobiome.</title>
        <authorList>
            <person name="Mesny F."/>
            <person name="Miyauchi S."/>
            <person name="Thiergart T."/>
            <person name="Pickel B."/>
            <person name="Atanasova L."/>
            <person name="Karlsson M."/>
            <person name="Huettel B."/>
            <person name="Barry K.W."/>
            <person name="Haridas S."/>
            <person name="Chen C."/>
            <person name="Bauer D."/>
            <person name="Andreopoulos W."/>
            <person name="Pangilinan J."/>
            <person name="LaButti K."/>
            <person name="Riley R."/>
            <person name="Lipzen A."/>
            <person name="Clum A."/>
            <person name="Drula E."/>
            <person name="Henrissat B."/>
            <person name="Kohler A."/>
            <person name="Grigoriev I.V."/>
            <person name="Martin F.M."/>
            <person name="Hacquard S."/>
        </authorList>
    </citation>
    <scope>NUCLEOTIDE SEQUENCE</scope>
    <source>
        <strain evidence="8">MPI-SDFR-AT-0120</strain>
    </source>
</reference>
<dbReference type="PRINTS" id="PR00724">
    <property type="entry name" value="CRBOXYPTASEC"/>
</dbReference>
<gene>
    <name evidence="8" type="ORF">FB567DRAFT_176004</name>
</gene>
<dbReference type="AlphaFoldDB" id="A0A8K0REQ7"/>
<evidence type="ECO:0000256" key="5">
    <source>
        <dbReference type="ARBA" id="ARBA00022801"/>
    </source>
</evidence>
<comment type="similarity">
    <text evidence="1">Belongs to the peptidase S10 family.</text>
</comment>
<keyword evidence="9" id="KW-1185">Reference proteome</keyword>
<evidence type="ECO:0000256" key="4">
    <source>
        <dbReference type="ARBA" id="ARBA00022729"/>
    </source>
</evidence>
<proteinExistence type="inferred from homology"/>
<dbReference type="OrthoDB" id="443318at2759"/>
<dbReference type="EMBL" id="JAGMVJ010000002">
    <property type="protein sequence ID" value="KAH7093548.1"/>
    <property type="molecule type" value="Genomic_DNA"/>
</dbReference>
<dbReference type="GO" id="GO:0006508">
    <property type="term" value="P:proteolysis"/>
    <property type="evidence" value="ECO:0007669"/>
    <property type="project" value="UniProtKB-KW"/>
</dbReference>
<keyword evidence="2" id="KW-0121">Carboxypeptidase</keyword>
<evidence type="ECO:0000256" key="1">
    <source>
        <dbReference type="ARBA" id="ARBA00009431"/>
    </source>
</evidence>
<dbReference type="Proteomes" id="UP000813461">
    <property type="component" value="Unassembled WGS sequence"/>
</dbReference>
<evidence type="ECO:0000256" key="6">
    <source>
        <dbReference type="ARBA" id="ARBA00023180"/>
    </source>
</evidence>
<dbReference type="PANTHER" id="PTHR11802:SF189">
    <property type="entry name" value="CARBOXYPEPTIDASE"/>
    <property type="match status" value="1"/>
</dbReference>
<dbReference type="PANTHER" id="PTHR11802">
    <property type="entry name" value="SERINE PROTEASE FAMILY S10 SERINE CARBOXYPEPTIDASE"/>
    <property type="match status" value="1"/>
</dbReference>
<feature type="signal peptide" evidence="7">
    <location>
        <begin position="1"/>
        <end position="20"/>
    </location>
</feature>
<keyword evidence="5 8" id="KW-0378">Hydrolase</keyword>
<evidence type="ECO:0000256" key="7">
    <source>
        <dbReference type="SAM" id="SignalP"/>
    </source>
</evidence>
<dbReference type="GO" id="GO:0000324">
    <property type="term" value="C:fungal-type vacuole"/>
    <property type="evidence" value="ECO:0007669"/>
    <property type="project" value="TreeGrafter"/>
</dbReference>